<dbReference type="InterPro" id="IPR051046">
    <property type="entry name" value="MurCDEF_CellWall_CoF430Synth"/>
</dbReference>
<comment type="caution">
    <text evidence="6">The sequence shown here is derived from an EMBL/GenBank/DDBJ whole genome shotgun (WGS) entry which is preliminary data.</text>
</comment>
<dbReference type="Gene3D" id="3.40.1190.10">
    <property type="entry name" value="Mur-like, catalytic domain"/>
    <property type="match status" value="1"/>
</dbReference>
<dbReference type="InterPro" id="IPR036565">
    <property type="entry name" value="Mur-like_cat_sf"/>
</dbReference>
<sequence>MKELLLQDVLSVIEGKVVRGNPAQTIKSVASYDDHVITDHTLVFIKKKRKSFPLPQHTNSVIVVTSNPAKLKGVKEDTTVVVVENVKKAYFNFVDYYRNLFTLPVIGVTGTCGKTTTKEMISWILSKEHKVVSTIKSKNGLKRNLDYLMNMDETTDHAVFEMGVSGPNQLLYSAHYFKPQIGIITTIGTDHIEGFKSQDAYIREKASMISAVKNGTMILNSDDKISKELDLKSFKGNVVYVGTDASAHFRGHSISFNHEKAGMDFVLSYKGGNYPCFVPGYGSHNVYNALAALAATSLVGVSLKEAINRLQTFKHIERHLQFHDGFRGSLIIDDTWNTNPTSIQAALEVLRETAKGRKKVAIIGEIEELGQYSVAEHEKVGELVVNYDVDVLITIGHQSKPVCRKAVEMGMDPSAVYTINDKNSLLKLLLQVIDSNTAVLFKTSMRRSFKDVMKKLIK</sequence>
<dbReference type="SUPFAM" id="SSF53623">
    <property type="entry name" value="MurD-like peptide ligases, catalytic domain"/>
    <property type="match status" value="1"/>
</dbReference>
<keyword evidence="7" id="KW-1185">Reference proteome</keyword>
<feature type="domain" description="Mur ligase C-terminal" evidence="4">
    <location>
        <begin position="322"/>
        <end position="443"/>
    </location>
</feature>
<proteinExistence type="predicted"/>
<dbReference type="PANTHER" id="PTHR43024">
    <property type="entry name" value="UDP-N-ACETYLMURAMOYL-TRIPEPTIDE--D-ALANYL-D-ALANINE LIGASE"/>
    <property type="match status" value="1"/>
</dbReference>
<dbReference type="InterPro" id="IPR013221">
    <property type="entry name" value="Mur_ligase_cen"/>
</dbReference>
<keyword evidence="2" id="KW-0547">Nucleotide-binding</keyword>
<dbReference type="Pfam" id="PF08245">
    <property type="entry name" value="Mur_ligase_M"/>
    <property type="match status" value="1"/>
</dbReference>
<dbReference type="Pfam" id="PF02875">
    <property type="entry name" value="Mur_ligase_C"/>
    <property type="match status" value="1"/>
</dbReference>
<feature type="domain" description="Mur ligase central" evidence="5">
    <location>
        <begin position="108"/>
        <end position="295"/>
    </location>
</feature>
<dbReference type="EMBL" id="JAAIWM010000007">
    <property type="protein sequence ID" value="NEY73430.1"/>
    <property type="molecule type" value="Genomic_DNA"/>
</dbReference>
<dbReference type="PANTHER" id="PTHR43024:SF1">
    <property type="entry name" value="UDP-N-ACETYLMURAMOYL-TRIPEPTIDE--D-ALANYL-D-ALANINE LIGASE"/>
    <property type="match status" value="1"/>
</dbReference>
<evidence type="ECO:0000313" key="6">
    <source>
        <dbReference type="EMBL" id="NEY73430.1"/>
    </source>
</evidence>
<accession>A0A6M0QD10</accession>
<keyword evidence="1 6" id="KW-0436">Ligase</keyword>
<dbReference type="Proteomes" id="UP000481043">
    <property type="component" value="Unassembled WGS sequence"/>
</dbReference>
<evidence type="ECO:0000256" key="1">
    <source>
        <dbReference type="ARBA" id="ARBA00022598"/>
    </source>
</evidence>
<dbReference type="SUPFAM" id="SSF53244">
    <property type="entry name" value="MurD-like peptide ligases, peptide-binding domain"/>
    <property type="match status" value="1"/>
</dbReference>
<dbReference type="GO" id="GO:0005524">
    <property type="term" value="F:ATP binding"/>
    <property type="evidence" value="ECO:0007669"/>
    <property type="project" value="UniProtKB-KW"/>
</dbReference>
<evidence type="ECO:0000256" key="3">
    <source>
        <dbReference type="ARBA" id="ARBA00022840"/>
    </source>
</evidence>
<evidence type="ECO:0000259" key="5">
    <source>
        <dbReference type="Pfam" id="PF08245"/>
    </source>
</evidence>
<keyword evidence="3" id="KW-0067">ATP-binding</keyword>
<dbReference type="GO" id="GO:0016881">
    <property type="term" value="F:acid-amino acid ligase activity"/>
    <property type="evidence" value="ECO:0007669"/>
    <property type="project" value="InterPro"/>
</dbReference>
<organism evidence="6 7">
    <name type="scientific">Bacillus mesophilus</name>
    <dbReference type="NCBI Taxonomy" id="1808955"/>
    <lineage>
        <taxon>Bacteria</taxon>
        <taxon>Bacillati</taxon>
        <taxon>Bacillota</taxon>
        <taxon>Bacilli</taxon>
        <taxon>Bacillales</taxon>
        <taxon>Bacillaceae</taxon>
        <taxon>Bacillus</taxon>
    </lineage>
</organism>
<evidence type="ECO:0000256" key="2">
    <source>
        <dbReference type="ARBA" id="ARBA00022741"/>
    </source>
</evidence>
<gene>
    <name evidence="6" type="ORF">G4D63_16975</name>
</gene>
<protein>
    <submittedName>
        <fullName evidence="6">UDP-N-acetylmuramoyl-tripeptide--D-alanyl-D-alanine ligase</fullName>
    </submittedName>
</protein>
<dbReference type="InterPro" id="IPR004101">
    <property type="entry name" value="Mur_ligase_C"/>
</dbReference>
<reference evidence="6 7" key="1">
    <citation type="submission" date="2020-02" db="EMBL/GenBank/DDBJ databases">
        <title>Bacillus aquiflavi sp. nov., isolated from yellow water of strong flavor Chinese baijiu in Yibin region of China.</title>
        <authorList>
            <person name="Xie J."/>
        </authorList>
    </citation>
    <scope>NUCLEOTIDE SEQUENCE [LARGE SCALE GENOMIC DNA]</scope>
    <source>
        <strain evidence="6 7">SA4</strain>
    </source>
</reference>
<name>A0A6M0QD10_9BACI</name>
<dbReference type="Gene3D" id="3.90.190.20">
    <property type="entry name" value="Mur ligase, C-terminal domain"/>
    <property type="match status" value="1"/>
</dbReference>
<evidence type="ECO:0000259" key="4">
    <source>
        <dbReference type="Pfam" id="PF02875"/>
    </source>
</evidence>
<dbReference type="RefSeq" id="WP_163180967.1">
    <property type="nucleotide sequence ID" value="NZ_JAAIWM010000007.1"/>
</dbReference>
<evidence type="ECO:0000313" key="7">
    <source>
        <dbReference type="Proteomes" id="UP000481043"/>
    </source>
</evidence>
<dbReference type="AlphaFoldDB" id="A0A6M0QD10"/>
<dbReference type="InterPro" id="IPR036615">
    <property type="entry name" value="Mur_ligase_C_dom_sf"/>
</dbReference>